<evidence type="ECO:0000256" key="2">
    <source>
        <dbReference type="SAM" id="Phobius"/>
    </source>
</evidence>
<feature type="region of interest" description="Disordered" evidence="1">
    <location>
        <begin position="39"/>
        <end position="68"/>
    </location>
</feature>
<proteinExistence type="predicted"/>
<dbReference type="AlphaFoldDB" id="A0A4P6P5J5"/>
<dbReference type="Proteomes" id="UP000290244">
    <property type="component" value="Chromosome"/>
</dbReference>
<evidence type="ECO:0000313" key="4">
    <source>
        <dbReference type="Proteomes" id="UP000290244"/>
    </source>
</evidence>
<name>A0A4P6P5J5_9GAMM</name>
<keyword evidence="2" id="KW-1133">Transmembrane helix</keyword>
<reference evidence="3 4" key="1">
    <citation type="submission" date="2018-12" db="EMBL/GenBank/DDBJ databases">
        <title>Complete genome of Litorilituus sediminis.</title>
        <authorList>
            <person name="Liu A."/>
            <person name="Rong J."/>
        </authorList>
    </citation>
    <scope>NUCLEOTIDE SEQUENCE [LARGE SCALE GENOMIC DNA]</scope>
    <source>
        <strain evidence="3 4">JCM 17549</strain>
    </source>
</reference>
<evidence type="ECO:0000256" key="1">
    <source>
        <dbReference type="SAM" id="MobiDB-lite"/>
    </source>
</evidence>
<dbReference type="InterPro" id="IPR022529">
    <property type="entry name" value="DUF3530"/>
</dbReference>
<feature type="compositionally biased region" description="Polar residues" evidence="1">
    <location>
        <begin position="48"/>
        <end position="63"/>
    </location>
</feature>
<evidence type="ECO:0000313" key="3">
    <source>
        <dbReference type="EMBL" id="QBG36946.1"/>
    </source>
</evidence>
<keyword evidence="2" id="KW-0472">Membrane</keyword>
<keyword evidence="4" id="KW-1185">Reference proteome</keyword>
<dbReference type="OrthoDB" id="9776279at2"/>
<dbReference type="EMBL" id="CP034759">
    <property type="protein sequence ID" value="QBG36946.1"/>
    <property type="molecule type" value="Genomic_DNA"/>
</dbReference>
<keyword evidence="2" id="KW-0812">Transmembrane</keyword>
<feature type="transmembrane region" description="Helical" evidence="2">
    <location>
        <begin position="12"/>
        <end position="33"/>
    </location>
</feature>
<gene>
    <name evidence="3" type="ORF">EMK97_15060</name>
</gene>
<organism evidence="3 4">
    <name type="scientific">Litorilituus sediminis</name>
    <dbReference type="NCBI Taxonomy" id="718192"/>
    <lineage>
        <taxon>Bacteria</taxon>
        <taxon>Pseudomonadati</taxon>
        <taxon>Pseudomonadota</taxon>
        <taxon>Gammaproteobacteria</taxon>
        <taxon>Alteromonadales</taxon>
        <taxon>Colwelliaceae</taxon>
        <taxon>Litorilituus</taxon>
    </lineage>
</organism>
<dbReference type="Pfam" id="PF12048">
    <property type="entry name" value="DUF3530"/>
    <property type="match status" value="1"/>
</dbReference>
<dbReference type="KEGG" id="lsd:EMK97_15060"/>
<sequence length="324" mass="35870">MHLNKLSSKIIGICVSIQTAVIICIITLLGFAANTVHGQQSEPEKTPETTPASNAAPESTNKSENTDGIVMPIPRIKQQKQDINHYLAKEKVSPILAGPDDYLTIVNRYTSANSKGVAILLPDWQQGATNPKAIHFLQESLPSHGWTTITVQPDNKPANFPSSAIDSNEQIEADKATIQAYKTKLSTMFKVLMTKAKEHPGVVLVIAQGNHAAMLVDLIDNEQNEAANALIMLSSFLDANPSQQSAINNAFAQQVAQSEYPIFDVLLNYDHPLAITGAKERLMYAKQEMKVYYRQRQLNNSNTGYYPEKELIRQINSWLRAIGW</sequence>
<accession>A0A4P6P5J5</accession>
<protein>
    <submittedName>
        <fullName evidence="3">DUF3530 family protein</fullName>
    </submittedName>
</protein>